<sequence length="323" mass="35016">MMNDVTVTGVEDGFLVLESRTGERFRLPIDEVLHSHVRRVRSRTDHGPRVSPKEIQSQLRAGLSAGDVAELTGASLETIERFEGPVLAELEHTVSSALSVPVLAEELPEDADATFGSAVRHRIDSLDAVDEHWASWKDPEEGWRIKLTFTAGGVDHDARWAFDAKRHALTPINDQAALLSRPGGGPSTMIPRLRAVSTEAAETESFAPEAFVEEEPPAPPVQPRLPKAARAAMNRGDDGHESPHDQTADLLEALRRRRGEREAAPQPEQDTAPAEGPTEPPAPLPSAPAADTPSSSRPRTPKKGRAALPSWDEIVFGAKPDED</sequence>
<dbReference type="InterPro" id="IPR047682">
    <property type="entry name" value="SepH-like"/>
</dbReference>
<gene>
    <name evidence="3" type="ORF">FM119_11680</name>
</gene>
<name>A0A1R4K6N8_9MICO</name>
<evidence type="ECO:0000313" key="4">
    <source>
        <dbReference type="Proteomes" id="UP000196778"/>
    </source>
</evidence>
<evidence type="ECO:0000313" key="3">
    <source>
        <dbReference type="EMBL" id="SJN39864.1"/>
    </source>
</evidence>
<feature type="compositionally biased region" description="Basic and acidic residues" evidence="1">
    <location>
        <begin position="235"/>
        <end position="247"/>
    </location>
</feature>
<dbReference type="EMBL" id="FUKR01000066">
    <property type="protein sequence ID" value="SJN39864.1"/>
    <property type="molecule type" value="Genomic_DNA"/>
</dbReference>
<dbReference type="Proteomes" id="UP000196778">
    <property type="component" value="Unassembled WGS sequence"/>
</dbReference>
<dbReference type="InterPro" id="IPR021421">
    <property type="entry name" value="DUF3071"/>
</dbReference>
<dbReference type="GO" id="GO:0003677">
    <property type="term" value="F:DNA binding"/>
    <property type="evidence" value="ECO:0007669"/>
    <property type="project" value="UniProtKB-KW"/>
</dbReference>
<protein>
    <submittedName>
        <fullName evidence="3">Putative DNA-binding protein</fullName>
    </submittedName>
</protein>
<feature type="domain" description="DUF3071" evidence="2">
    <location>
        <begin position="2"/>
        <end position="162"/>
    </location>
</feature>
<proteinExistence type="predicted"/>
<dbReference type="AlphaFoldDB" id="A0A1R4K6N8"/>
<feature type="compositionally biased region" description="Low complexity" evidence="1">
    <location>
        <begin position="287"/>
        <end position="298"/>
    </location>
</feature>
<organism evidence="3 4">
    <name type="scientific">Mycetocola reblochoni REB411</name>
    <dbReference type="NCBI Taxonomy" id="1255698"/>
    <lineage>
        <taxon>Bacteria</taxon>
        <taxon>Bacillati</taxon>
        <taxon>Actinomycetota</taxon>
        <taxon>Actinomycetes</taxon>
        <taxon>Micrococcales</taxon>
        <taxon>Microbacteriaceae</taxon>
        <taxon>Mycetocola</taxon>
    </lineage>
</organism>
<reference evidence="4" key="1">
    <citation type="submission" date="2017-02" db="EMBL/GenBank/DDBJ databases">
        <authorList>
            <person name="Dridi B."/>
        </authorList>
    </citation>
    <scope>NUCLEOTIDE SEQUENCE [LARGE SCALE GENOMIC DNA]</scope>
    <source>
        <strain evidence="4">EB411</strain>
    </source>
</reference>
<dbReference type="NCBIfam" id="NF040712">
    <property type="entry name" value="SepH"/>
    <property type="match status" value="1"/>
</dbReference>
<accession>A0A1R4K6N8</accession>
<keyword evidence="4" id="KW-1185">Reference proteome</keyword>
<feature type="region of interest" description="Disordered" evidence="1">
    <location>
        <begin position="197"/>
        <end position="323"/>
    </location>
</feature>
<dbReference type="Pfam" id="PF11268">
    <property type="entry name" value="DUF3071"/>
    <property type="match status" value="1"/>
</dbReference>
<evidence type="ECO:0000259" key="2">
    <source>
        <dbReference type="Pfam" id="PF11268"/>
    </source>
</evidence>
<keyword evidence="3" id="KW-0238">DNA-binding</keyword>
<evidence type="ECO:0000256" key="1">
    <source>
        <dbReference type="SAM" id="MobiDB-lite"/>
    </source>
</evidence>